<proteinExistence type="predicted"/>
<dbReference type="Proteomes" id="UP001290455">
    <property type="component" value="Unassembled WGS sequence"/>
</dbReference>
<evidence type="ECO:0008006" key="3">
    <source>
        <dbReference type="Google" id="ProtNLM"/>
    </source>
</evidence>
<sequence length="73" mass="8233">MGTIVKTKRTKGDQTMRFSEKGTSIQGGDNQLFGVDFHDFIQKEQNLGMVELASEFGLSIGDVRKLKKKLERN</sequence>
<accession>A0ABU5IUN9</accession>
<keyword evidence="1" id="KW-0614">Plasmid</keyword>
<keyword evidence="2" id="KW-1185">Reference proteome</keyword>
<evidence type="ECO:0000313" key="1">
    <source>
        <dbReference type="EMBL" id="MDZ5470858.1"/>
    </source>
</evidence>
<gene>
    <name evidence="1" type="ORF">SM124_03735</name>
</gene>
<reference evidence="1 2" key="1">
    <citation type="submission" date="2023-11" db="EMBL/GenBank/DDBJ databases">
        <title>Bacillus jintuensis, isolated from a mudflat on the Beibu Gulf coast.</title>
        <authorList>
            <person name="Li M."/>
        </authorList>
    </citation>
    <scope>NUCLEOTIDE SEQUENCE [LARGE SCALE GENOMIC DNA]</scope>
    <source>
        <strain evidence="1 2">31A1R</strain>
        <plasmid evidence="1">unnamed</plasmid>
    </source>
</reference>
<geneLocation type="plasmid" evidence="1">
    <name>unnamed</name>
</geneLocation>
<name>A0ABU5IUN9_9BACI</name>
<evidence type="ECO:0000313" key="2">
    <source>
        <dbReference type="Proteomes" id="UP001290455"/>
    </source>
</evidence>
<organism evidence="1 2">
    <name type="scientific">Robertmurraya mangrovi</name>
    <dbReference type="NCBI Taxonomy" id="3098077"/>
    <lineage>
        <taxon>Bacteria</taxon>
        <taxon>Bacillati</taxon>
        <taxon>Bacillota</taxon>
        <taxon>Bacilli</taxon>
        <taxon>Bacillales</taxon>
        <taxon>Bacillaceae</taxon>
        <taxon>Robertmurraya</taxon>
    </lineage>
</organism>
<comment type="caution">
    <text evidence="1">The sequence shown here is derived from an EMBL/GenBank/DDBJ whole genome shotgun (WGS) entry which is preliminary data.</text>
</comment>
<dbReference type="EMBL" id="JAXOFX010000002">
    <property type="protein sequence ID" value="MDZ5470858.1"/>
    <property type="molecule type" value="Genomic_DNA"/>
</dbReference>
<protein>
    <recommendedName>
        <fullName evidence="3">RNA polymerase subunit sigma-70</fullName>
    </recommendedName>
</protein>